<reference evidence="2" key="1">
    <citation type="journal article" date="2021" name="Genome Biol. Evol.">
        <title>The assembled and annotated genome of the fairy-ring fungus Marasmius oreades.</title>
        <authorList>
            <person name="Hiltunen M."/>
            <person name="Ament-Velasquez S.L."/>
            <person name="Johannesson H."/>
        </authorList>
    </citation>
    <scope>NUCLEOTIDE SEQUENCE</scope>
    <source>
        <strain evidence="2">03SP1</strain>
    </source>
</reference>
<feature type="region of interest" description="Disordered" evidence="1">
    <location>
        <begin position="1"/>
        <end position="40"/>
    </location>
</feature>
<gene>
    <name evidence="2" type="ORF">E1B28_012307</name>
</gene>
<organism evidence="2 3">
    <name type="scientific">Marasmius oreades</name>
    <name type="common">fairy-ring Marasmius</name>
    <dbReference type="NCBI Taxonomy" id="181124"/>
    <lineage>
        <taxon>Eukaryota</taxon>
        <taxon>Fungi</taxon>
        <taxon>Dikarya</taxon>
        <taxon>Basidiomycota</taxon>
        <taxon>Agaricomycotina</taxon>
        <taxon>Agaricomycetes</taxon>
        <taxon>Agaricomycetidae</taxon>
        <taxon>Agaricales</taxon>
        <taxon>Marasmiineae</taxon>
        <taxon>Marasmiaceae</taxon>
        <taxon>Marasmius</taxon>
    </lineage>
</organism>
<name>A0A9P7RRV4_9AGAR</name>
<comment type="caution">
    <text evidence="2">The sequence shown here is derived from an EMBL/GenBank/DDBJ whole genome shotgun (WGS) entry which is preliminary data.</text>
</comment>
<feature type="compositionally biased region" description="Polar residues" evidence="1">
    <location>
        <begin position="1"/>
        <end position="22"/>
    </location>
</feature>
<protein>
    <submittedName>
        <fullName evidence="2">Uncharacterized protein</fullName>
    </submittedName>
</protein>
<dbReference type="KEGG" id="more:E1B28_012307"/>
<accession>A0A9P7RRV4</accession>
<evidence type="ECO:0000313" key="3">
    <source>
        <dbReference type="Proteomes" id="UP001049176"/>
    </source>
</evidence>
<dbReference type="Proteomes" id="UP001049176">
    <property type="component" value="Chromosome 8"/>
</dbReference>
<dbReference type="GeneID" id="66081382"/>
<sequence length="120" mass="13645">MLSAIMSTDQAKSHLSTESPPDSTAKKSLSLPYNPVPPPHGPNRRYIFGVYIPNNVLDKRWHELMPAELEYPSEESLPNVRIGFAMSFPRWVSYHHREIQPTHKYRSASALQSTPSSRNS</sequence>
<dbReference type="EMBL" id="CM032188">
    <property type="protein sequence ID" value="KAG7088297.1"/>
    <property type="molecule type" value="Genomic_DNA"/>
</dbReference>
<evidence type="ECO:0000313" key="2">
    <source>
        <dbReference type="EMBL" id="KAG7088297.1"/>
    </source>
</evidence>
<keyword evidence="3" id="KW-1185">Reference proteome</keyword>
<evidence type="ECO:0000256" key="1">
    <source>
        <dbReference type="SAM" id="MobiDB-lite"/>
    </source>
</evidence>
<proteinExistence type="predicted"/>
<dbReference type="AlphaFoldDB" id="A0A9P7RRV4"/>
<dbReference type="RefSeq" id="XP_043004768.1">
    <property type="nucleotide sequence ID" value="XM_043157401.1"/>
</dbReference>